<evidence type="ECO:0000313" key="2">
    <source>
        <dbReference type="EMBL" id="CAB3748615.1"/>
    </source>
</evidence>
<evidence type="ECO:0000313" key="4">
    <source>
        <dbReference type="Proteomes" id="UP000193146"/>
    </source>
</evidence>
<dbReference type="PRINTS" id="PR00702">
    <property type="entry name" value="ACRIFLAVINRP"/>
</dbReference>
<dbReference type="OrthoDB" id="9757940at2"/>
<accession>A0A1X1PNB6</accession>
<dbReference type="Pfam" id="PF00873">
    <property type="entry name" value="ACR_tran"/>
    <property type="match status" value="1"/>
</dbReference>
<reference evidence="3 4" key="1">
    <citation type="submission" date="2017-04" db="EMBL/GenBank/DDBJ databases">
        <title>Burkholderia puraquae sp. nov., a novel Burkholderia cepacia complex species from hospital setting samples.</title>
        <authorList>
            <person name="Martina P."/>
            <person name="Leguizamon M."/>
            <person name="Prieto C."/>
            <person name="Sousa S."/>
            <person name="Montanaro P."/>
            <person name="Draghi W."/>
            <person name="Staembler M."/>
            <person name="Bettiol M."/>
            <person name="Figoli C."/>
            <person name="Palau J."/>
            <person name="Alvarez F."/>
            <person name="Benetti S."/>
            <person name="Anchat E."/>
            <person name="Vescina C."/>
            <person name="Ferreras J."/>
            <person name="Lasch P."/>
            <person name="Lagares A."/>
            <person name="Zorreguieta A."/>
            <person name="Yantorno O."/>
            <person name="Bosch A."/>
        </authorList>
    </citation>
    <scope>NUCLEOTIDE SEQUENCE [LARGE SCALE GENOMIC DNA]</scope>
    <source>
        <strain evidence="3 4">CAMPA 1040</strain>
    </source>
</reference>
<dbReference type="AlphaFoldDB" id="A0A1X1PNB6"/>
<name>A0A1X1PNB6_9BURK</name>
<feature type="transmembrane region" description="Helical" evidence="1">
    <location>
        <begin position="1000"/>
        <end position="1023"/>
    </location>
</feature>
<evidence type="ECO:0000256" key="1">
    <source>
        <dbReference type="SAM" id="Phobius"/>
    </source>
</evidence>
<evidence type="ECO:0000313" key="3">
    <source>
        <dbReference type="EMBL" id="ORT88743.1"/>
    </source>
</evidence>
<dbReference type="RefSeq" id="WP_085037299.1">
    <property type="nucleotide sequence ID" value="NZ_CADIKG010000001.1"/>
</dbReference>
<dbReference type="SUPFAM" id="SSF82866">
    <property type="entry name" value="Multidrug efflux transporter AcrB transmembrane domain"/>
    <property type="match status" value="2"/>
</dbReference>
<dbReference type="GO" id="GO:0042910">
    <property type="term" value="F:xenobiotic transmembrane transporter activity"/>
    <property type="evidence" value="ECO:0007669"/>
    <property type="project" value="TreeGrafter"/>
</dbReference>
<keyword evidence="1" id="KW-1133">Transmembrane helix</keyword>
<dbReference type="Gene3D" id="3.30.70.1320">
    <property type="entry name" value="Multidrug efflux transporter AcrB pore domain like"/>
    <property type="match status" value="1"/>
</dbReference>
<dbReference type="InterPro" id="IPR001036">
    <property type="entry name" value="Acrflvin-R"/>
</dbReference>
<dbReference type="Proteomes" id="UP000494135">
    <property type="component" value="Unassembled WGS sequence"/>
</dbReference>
<feature type="transmembrane region" description="Helical" evidence="1">
    <location>
        <begin position="367"/>
        <end position="386"/>
    </location>
</feature>
<dbReference type="GO" id="GO:0005886">
    <property type="term" value="C:plasma membrane"/>
    <property type="evidence" value="ECO:0007669"/>
    <property type="project" value="TreeGrafter"/>
</dbReference>
<feature type="transmembrane region" description="Helical" evidence="1">
    <location>
        <begin position="437"/>
        <end position="457"/>
    </location>
</feature>
<dbReference type="Gene3D" id="3.30.2090.10">
    <property type="entry name" value="Multidrug efflux transporter AcrB TolC docking domain, DN and DC subdomains"/>
    <property type="match status" value="2"/>
</dbReference>
<feature type="transmembrane region" description="Helical" evidence="1">
    <location>
        <begin position="392"/>
        <end position="416"/>
    </location>
</feature>
<reference evidence="2 5" key="2">
    <citation type="submission" date="2020-04" db="EMBL/GenBank/DDBJ databases">
        <authorList>
            <person name="De Canck E."/>
        </authorList>
    </citation>
    <scope>NUCLEOTIDE SEQUENCE [LARGE SCALE GENOMIC DNA]</scope>
    <source>
        <strain evidence="2 5">LMG 29660</strain>
    </source>
</reference>
<dbReference type="PANTHER" id="PTHR32063:SF18">
    <property type="entry name" value="CATION EFFLUX SYSTEM PROTEIN"/>
    <property type="match status" value="1"/>
</dbReference>
<feature type="transmembrane region" description="Helical" evidence="1">
    <location>
        <begin position="922"/>
        <end position="943"/>
    </location>
</feature>
<feature type="transmembrane region" description="Helical" evidence="1">
    <location>
        <begin position="469"/>
        <end position="496"/>
    </location>
</feature>
<evidence type="ECO:0000313" key="5">
    <source>
        <dbReference type="Proteomes" id="UP000494135"/>
    </source>
</evidence>
<dbReference type="EMBL" id="CADIKG010000001">
    <property type="protein sequence ID" value="CAB3748615.1"/>
    <property type="molecule type" value="Genomic_DNA"/>
</dbReference>
<protein>
    <submittedName>
        <fullName evidence="3">Acriflavin resistance protein</fullName>
    </submittedName>
    <submittedName>
        <fullName evidence="2">Swarming motility protein SwrC</fullName>
    </submittedName>
</protein>
<dbReference type="Gene3D" id="3.30.70.1440">
    <property type="entry name" value="Multidrug efflux transporter AcrB pore domain"/>
    <property type="match status" value="1"/>
</dbReference>
<dbReference type="Gene3D" id="1.20.1640.10">
    <property type="entry name" value="Multidrug efflux transporter AcrB transmembrane domain"/>
    <property type="match status" value="2"/>
</dbReference>
<feature type="transmembrane region" description="Helical" evidence="1">
    <location>
        <begin position="536"/>
        <end position="554"/>
    </location>
</feature>
<sequence length="1046" mass="113370">MKLTQAALNSSRLTFFVALLILVTGAFTFLTFPSQEEPSTTVRDALVFVANPGMPAERMEQLVARPLEERLRQLSELKHVTSTVRDGSVILQVSLREDVRALMPVFQRMRAKVDEAVPLFPAGTLPPQIDDDFGRVAIASIAVTAPGFSMSEMREPLKLLREGLYRVPGVQGVSFHGLQEERVYIEFDRARMAGLHLSAASVTEQLQKQNVVQSGGRLVLSGLNSAVVSSGEIRSLQALQDFVLTVPPAGARAEATPGTVRLGDIAQVQVRPVDPPESAAIYRGEDAVVLGISMRKGQNVKAVGQALRARLDELKQQLPAGFSLDYVTFQADVVEREMGRMNQVMIETIVIVMIVVVLFLGWRAGVVVGGIVPLTILATLLVMRSLGIELHIVSMAAIIIALGLLVDNGIVIAEDVERRLAAGEERRHACIEAGRTLAIPLLTSSLVIIFAFSPFYFGDTATNEYLRPLVVVLTLSLLGSWLLCLTVTPLLCYFFLKSGHHGEGHAHEHDADVTVKQSRFYGAYARLIRRVLDHKGRFLVVMTALLVGALAILATRPAGFLPASDRPQFQVELELQPGSDARLTRDVVRDLSHWLNDRKSNPEVTTSIGYVADGGPRVVLVLNPPLPASHIGYVTVSIAKPQDLDAVIARTQAWMTQHHPEVRTDAKRFSRSAHDAGTVAYRVSGPDEAVLREIGRKIQAALHTQPGIVQIHDDWGPRVPRVDVEIDQNKARRLGVSSENISTALATRYTGVNVSVLRDGDTLVPLVVRGAEAERTRPEDLANTLIHPAAGGAPVPLSAVATVTLNTEPSTIRRRDLMRTLTVKGRNTHGTAQQAVDQLAPAIGRIALPPGYRIELGAEIEESAEANVALSEYLPHAVVAMLVLFIWQFGSFRKLLLIVGIIPFAMIGVGPALIIAREPLGFMANFGLLSLAGIIVNNAVLLLERIEVELAAGKSRREAVVAAAVARLRPIVMTKLTCIAGLIPLLLFAGTLWTGMAVTIMGGLLLGTLITLGMVPVLYELLFSDRLSGWSRKLFGSGAVDALEKC</sequence>
<keyword evidence="1" id="KW-0472">Membrane</keyword>
<dbReference type="Proteomes" id="UP000193146">
    <property type="component" value="Unassembled WGS sequence"/>
</dbReference>
<dbReference type="Gene3D" id="3.30.70.1430">
    <property type="entry name" value="Multidrug efflux transporter AcrB pore domain"/>
    <property type="match status" value="2"/>
</dbReference>
<organism evidence="3 4">
    <name type="scientific">Burkholderia puraquae</name>
    <dbReference type="NCBI Taxonomy" id="1904757"/>
    <lineage>
        <taxon>Bacteria</taxon>
        <taxon>Pseudomonadati</taxon>
        <taxon>Pseudomonadota</taxon>
        <taxon>Betaproteobacteria</taxon>
        <taxon>Burkholderiales</taxon>
        <taxon>Burkholderiaceae</taxon>
        <taxon>Burkholderia</taxon>
        <taxon>Burkholderia cepacia complex</taxon>
    </lineage>
</organism>
<keyword evidence="4" id="KW-1185">Reference proteome</keyword>
<keyword evidence="1" id="KW-0812">Transmembrane</keyword>
<dbReference type="EMBL" id="NBYX01000001">
    <property type="protein sequence ID" value="ORT88743.1"/>
    <property type="molecule type" value="Genomic_DNA"/>
</dbReference>
<proteinExistence type="predicted"/>
<feature type="transmembrane region" description="Helical" evidence="1">
    <location>
        <begin position="976"/>
        <end position="994"/>
    </location>
</feature>
<feature type="transmembrane region" description="Helical" evidence="1">
    <location>
        <begin position="873"/>
        <end position="890"/>
    </location>
</feature>
<feature type="transmembrane region" description="Helical" evidence="1">
    <location>
        <begin position="344"/>
        <end position="362"/>
    </location>
</feature>
<dbReference type="InterPro" id="IPR027463">
    <property type="entry name" value="AcrB_DN_DC_subdom"/>
</dbReference>
<feature type="transmembrane region" description="Helical" evidence="1">
    <location>
        <begin position="895"/>
        <end position="916"/>
    </location>
</feature>
<dbReference type="PANTHER" id="PTHR32063">
    <property type="match status" value="1"/>
</dbReference>
<dbReference type="SUPFAM" id="SSF82714">
    <property type="entry name" value="Multidrug efflux transporter AcrB TolC docking domain, DN and DC subdomains"/>
    <property type="match status" value="2"/>
</dbReference>
<dbReference type="SUPFAM" id="SSF82693">
    <property type="entry name" value="Multidrug efflux transporter AcrB pore domain, PN1, PN2, PC1 and PC2 subdomains"/>
    <property type="match status" value="2"/>
</dbReference>
<gene>
    <name evidence="2" type="primary">swrC</name>
    <name evidence="3" type="ORF">B7G54_00740</name>
    <name evidence="2" type="ORF">LMG29660_00963</name>
</gene>